<keyword evidence="2" id="KW-1185">Reference proteome</keyword>
<sequence length="64" mass="7509">MGKNMINLSSELEKEQLNTFFTRRVKEYQQDLSNEGLNAQQYNILRGQIKELQELIALLNIHSN</sequence>
<proteinExistence type="predicted"/>
<dbReference type="Proteomes" id="UP000595373">
    <property type="component" value="Chromosome"/>
</dbReference>
<name>A0A9Q6Z0C2_HISSO</name>
<evidence type="ECO:0000313" key="2">
    <source>
        <dbReference type="Proteomes" id="UP000595373"/>
    </source>
</evidence>
<gene>
    <name evidence="1" type="ORF">JFL49_02110</name>
</gene>
<protein>
    <submittedName>
        <fullName evidence="1">Uncharacterized protein</fullName>
    </submittedName>
</protein>
<accession>A0A9Q6Z0C2</accession>
<dbReference type="EMBL" id="CP066558">
    <property type="protein sequence ID" value="QQF82735.1"/>
    <property type="molecule type" value="Genomic_DNA"/>
</dbReference>
<dbReference type="AlphaFoldDB" id="A0A9Q6Z0C2"/>
<evidence type="ECO:0000313" key="1">
    <source>
        <dbReference type="EMBL" id="QQF82735.1"/>
    </source>
</evidence>
<organism evidence="1 2">
    <name type="scientific">Histophilus somni</name>
    <name type="common">Haemophilus somnus</name>
    <dbReference type="NCBI Taxonomy" id="731"/>
    <lineage>
        <taxon>Bacteria</taxon>
        <taxon>Pseudomonadati</taxon>
        <taxon>Pseudomonadota</taxon>
        <taxon>Gammaproteobacteria</taxon>
        <taxon>Pasteurellales</taxon>
        <taxon>Pasteurellaceae</taxon>
        <taxon>Histophilus</taxon>
    </lineage>
</organism>
<reference evidence="1 2" key="1">
    <citation type="submission" date="2020-12" db="EMBL/GenBank/DDBJ databases">
        <title>ASc-MMNZ-VFA-070.</title>
        <authorList>
            <person name="Schryvers A."/>
            <person name="Mostafa Nazari M."/>
            <person name="Farshchi Andisi V."/>
            <person name="Timsit E."/>
            <person name="Walter Morck D."/>
        </authorList>
    </citation>
    <scope>NUCLEOTIDE SEQUENCE [LARGE SCALE GENOMIC DNA]</scope>
    <source>
        <strain evidence="1 2">ASc-MMNZ-VFA-070</strain>
    </source>
</reference>